<feature type="transmembrane region" description="Helical" evidence="1">
    <location>
        <begin position="182"/>
        <end position="201"/>
    </location>
</feature>
<protein>
    <recommendedName>
        <fullName evidence="4">DUF3667 domain-containing protein</fullName>
    </recommendedName>
</protein>
<dbReference type="RefSeq" id="WP_090501168.1">
    <property type="nucleotide sequence ID" value="NZ_FNCH01000011.1"/>
</dbReference>
<feature type="transmembrane region" description="Helical" evidence="1">
    <location>
        <begin position="213"/>
        <end position="237"/>
    </location>
</feature>
<feature type="transmembrane region" description="Helical" evidence="1">
    <location>
        <begin position="149"/>
        <end position="170"/>
    </location>
</feature>
<keyword evidence="1" id="KW-1133">Transmembrane helix</keyword>
<proteinExistence type="predicted"/>
<dbReference type="STRING" id="405671.SAMN05421827_111108"/>
<organism evidence="2 3">
    <name type="scientific">Pedobacter terrae</name>
    <dbReference type="NCBI Taxonomy" id="405671"/>
    <lineage>
        <taxon>Bacteria</taxon>
        <taxon>Pseudomonadati</taxon>
        <taxon>Bacteroidota</taxon>
        <taxon>Sphingobacteriia</taxon>
        <taxon>Sphingobacteriales</taxon>
        <taxon>Sphingobacteriaceae</taxon>
        <taxon>Pedobacter</taxon>
    </lineage>
</organism>
<dbReference type="EMBL" id="FNCH01000011">
    <property type="protein sequence ID" value="SDG80432.1"/>
    <property type="molecule type" value="Genomic_DNA"/>
</dbReference>
<dbReference type="Pfam" id="PF12412">
    <property type="entry name" value="DUF3667"/>
    <property type="match status" value="1"/>
</dbReference>
<feature type="transmembrane region" description="Helical" evidence="1">
    <location>
        <begin position="74"/>
        <end position="95"/>
    </location>
</feature>
<name>A0A1G7X8C4_9SPHI</name>
<evidence type="ECO:0008006" key="4">
    <source>
        <dbReference type="Google" id="ProtNLM"/>
    </source>
</evidence>
<evidence type="ECO:0000256" key="1">
    <source>
        <dbReference type="SAM" id="Phobius"/>
    </source>
</evidence>
<dbReference type="Proteomes" id="UP000199643">
    <property type="component" value="Unassembled WGS sequence"/>
</dbReference>
<accession>A0A1G7X8C4</accession>
<feature type="transmembrane region" description="Helical" evidence="1">
    <location>
        <begin position="123"/>
        <end position="142"/>
    </location>
</feature>
<reference evidence="3" key="1">
    <citation type="submission" date="2016-10" db="EMBL/GenBank/DDBJ databases">
        <authorList>
            <person name="Varghese N."/>
            <person name="Submissions S."/>
        </authorList>
    </citation>
    <scope>NUCLEOTIDE SEQUENCE [LARGE SCALE GENOMIC DNA]</scope>
    <source>
        <strain evidence="3">DSM 17933</strain>
    </source>
</reference>
<evidence type="ECO:0000313" key="2">
    <source>
        <dbReference type="EMBL" id="SDG80432.1"/>
    </source>
</evidence>
<keyword evidence="3" id="KW-1185">Reference proteome</keyword>
<dbReference type="OrthoDB" id="7446256at2"/>
<keyword evidence="1" id="KW-0472">Membrane</keyword>
<dbReference type="InterPro" id="IPR022134">
    <property type="entry name" value="DUF3667"/>
</dbReference>
<gene>
    <name evidence="2" type="ORF">SAMN05421827_111108</name>
</gene>
<evidence type="ECO:0000313" key="3">
    <source>
        <dbReference type="Proteomes" id="UP000199643"/>
    </source>
</evidence>
<keyword evidence="1" id="KW-0812">Transmembrane</keyword>
<sequence>MKAICISCNQDIPENYCTRCGEPATLKRIDWHYIQHEIEHILHLEKGIFYTVKELLIRPGRTIHNFISNDRSRLVKPVIFVIITSLIYTLVNHFFNIEKGYFNFDQTGTAAINPINDWIQSHYGYANIILGVFLSLWLKLFFRKYGYNFFELLILLCFLQGMGMLMFTIFAAIEGITHTHLLQYSGMLFIVYFSWAVGQFFEKSKYINYLKALGVYIFGVITFTVCIFILGILIHTITKH</sequence>
<dbReference type="AlphaFoldDB" id="A0A1G7X8C4"/>